<evidence type="ECO:0000313" key="3">
    <source>
        <dbReference type="EMBL" id="SHG98825.1"/>
    </source>
</evidence>
<feature type="chain" id="PRO_5009912895" evidence="1">
    <location>
        <begin position="19"/>
        <end position="183"/>
    </location>
</feature>
<reference evidence="3" key="2">
    <citation type="submission" date="2016-11" db="EMBL/GenBank/DDBJ databases">
        <authorList>
            <person name="Jaros S."/>
            <person name="Januszkiewicz K."/>
            <person name="Wedrychowicz H."/>
        </authorList>
    </citation>
    <scope>NUCLEOTIDE SEQUENCE [LARGE SCALE GENOMIC DNA]</scope>
    <source>
        <strain evidence="3">YR203</strain>
    </source>
</reference>
<dbReference type="AlphaFoldDB" id="A0A1M5PAW8"/>
<protein>
    <submittedName>
        <fullName evidence="3">Uncharacterized protein</fullName>
    </submittedName>
</protein>
<dbReference type="Proteomes" id="UP000028719">
    <property type="component" value="Unassembled WGS sequence"/>
</dbReference>
<proteinExistence type="predicted"/>
<reference evidence="5" key="3">
    <citation type="submission" date="2016-11" db="EMBL/GenBank/DDBJ databases">
        <authorList>
            <person name="Varghese N."/>
            <person name="Submissions S."/>
        </authorList>
    </citation>
    <scope>NUCLEOTIDE SEQUENCE [LARGE SCALE GENOMIC DNA]</scope>
    <source>
        <strain evidence="5">YR203</strain>
    </source>
</reference>
<dbReference type="Proteomes" id="UP000184108">
    <property type="component" value="Unassembled WGS sequence"/>
</dbReference>
<organism evidence="3 5">
    <name type="scientific">Chryseobacterium vrystaatense</name>
    <dbReference type="NCBI Taxonomy" id="307480"/>
    <lineage>
        <taxon>Bacteria</taxon>
        <taxon>Pseudomonadati</taxon>
        <taxon>Bacteroidota</taxon>
        <taxon>Flavobacteriia</taxon>
        <taxon>Flavobacteriales</taxon>
        <taxon>Weeksellaceae</taxon>
        <taxon>Chryseobacterium group</taxon>
        <taxon>Chryseobacterium</taxon>
    </lineage>
</organism>
<accession>A0A1M5PAW8</accession>
<evidence type="ECO:0000256" key="1">
    <source>
        <dbReference type="SAM" id="SignalP"/>
    </source>
</evidence>
<evidence type="ECO:0000313" key="4">
    <source>
        <dbReference type="Proteomes" id="UP000028719"/>
    </source>
</evidence>
<evidence type="ECO:0000313" key="5">
    <source>
        <dbReference type="Proteomes" id="UP000184108"/>
    </source>
</evidence>
<gene>
    <name evidence="2" type="ORF">IW16_20055</name>
    <name evidence="3" type="ORF">SAMN02787073_0028</name>
</gene>
<evidence type="ECO:0000313" key="2">
    <source>
        <dbReference type="EMBL" id="KFF24612.1"/>
    </source>
</evidence>
<dbReference type="EMBL" id="JPRI01000008">
    <property type="protein sequence ID" value="KFF24612.1"/>
    <property type="molecule type" value="Genomic_DNA"/>
</dbReference>
<name>A0A1M5PAW8_9FLAO</name>
<feature type="signal peptide" evidence="1">
    <location>
        <begin position="1"/>
        <end position="18"/>
    </location>
</feature>
<dbReference type="EMBL" id="FQVE01000010">
    <property type="protein sequence ID" value="SHG98825.1"/>
    <property type="molecule type" value="Genomic_DNA"/>
</dbReference>
<sequence length="183" mass="19843">MKKIFSLLGFVASLAAYAQGPLVINNYSDYDFRGHVIAHDMVAPCYPRVANNVPIIVPADSHMGNGLQLEYKNFRDQFGTSLYPMADWSVATSPNNDFVWAWNDANLVPGGTISNTTKWGIAKFGMVYAGTTIGVPGFGGNIALYPNPCYPYLSGFTTSNGLNSADIFTITSGTVVTTYIQIF</sequence>
<reference evidence="2 4" key="1">
    <citation type="submission" date="2014-07" db="EMBL/GenBank/DDBJ databases">
        <title>Genome of Chryseobacterium vrystaatense LMG 22846.</title>
        <authorList>
            <person name="Pipes S.E."/>
            <person name="Stropko S.J."/>
            <person name="Newman J.D."/>
        </authorList>
    </citation>
    <scope>NUCLEOTIDE SEQUENCE [LARGE SCALE GENOMIC DNA]</scope>
    <source>
        <strain evidence="2 4">LMG 22846</strain>
    </source>
</reference>
<keyword evidence="4" id="KW-1185">Reference proteome</keyword>
<keyword evidence="1" id="KW-0732">Signal</keyword>
<dbReference type="RefSeq" id="WP_034748261.1">
    <property type="nucleotide sequence ID" value="NZ_FQVE01000010.1"/>
</dbReference>
<dbReference type="OrthoDB" id="1251584at2"/>